<name>A0A3S1BTU1_9BACL</name>
<reference evidence="1 2" key="1">
    <citation type="submission" date="2018-12" db="EMBL/GenBank/DDBJ databases">
        <authorList>
            <person name="Sun L."/>
            <person name="Chen Z."/>
        </authorList>
    </citation>
    <scope>NUCLEOTIDE SEQUENCE [LARGE SCALE GENOMIC DNA]</scope>
    <source>
        <strain evidence="1 2">DSM 15890</strain>
    </source>
</reference>
<comment type="caution">
    <text evidence="1">The sequence shown here is derived from an EMBL/GenBank/DDBJ whole genome shotgun (WGS) entry which is preliminary data.</text>
</comment>
<dbReference type="Pfam" id="PF19635">
    <property type="entry name" value="DUF6138"/>
    <property type="match status" value="1"/>
</dbReference>
<accession>A0A3S1BTU1</accession>
<gene>
    <name evidence="1" type="ORF">EJP82_06355</name>
</gene>
<dbReference type="RefSeq" id="WP_127191209.1">
    <property type="nucleotide sequence ID" value="NZ_RZNY01000004.1"/>
</dbReference>
<dbReference type="OrthoDB" id="1089802at2"/>
<dbReference type="Proteomes" id="UP000279446">
    <property type="component" value="Unassembled WGS sequence"/>
</dbReference>
<keyword evidence="2" id="KW-1185">Reference proteome</keyword>
<organism evidence="1 2">
    <name type="scientific">Paenibacillus anaericanus</name>
    <dbReference type="NCBI Taxonomy" id="170367"/>
    <lineage>
        <taxon>Bacteria</taxon>
        <taxon>Bacillati</taxon>
        <taxon>Bacillota</taxon>
        <taxon>Bacilli</taxon>
        <taxon>Bacillales</taxon>
        <taxon>Paenibacillaceae</taxon>
        <taxon>Paenibacillus</taxon>
    </lineage>
</organism>
<sequence>MLIHEVGKGGHNFCGHDDRNEFIGHRSLQAGVKNYLQVAWREGEIHIDVEEPLDWIDSSYTIEAGPYITELTDERIRTELYPALRKRVEELFLSEKLGPRFFDYRFQIVLSFEMEDEDLTICEQLVNEEKLNQLRQSLHNFIKFKIMPELPVLPSEDEQFSFSRHLMHPDLMKQEEEVVDPLIQRLSDKLNSNRVRLNEWKTCEKLRNRSGRASRCTASRAVV</sequence>
<evidence type="ECO:0000313" key="2">
    <source>
        <dbReference type="Proteomes" id="UP000279446"/>
    </source>
</evidence>
<proteinExistence type="predicted"/>
<evidence type="ECO:0000313" key="1">
    <source>
        <dbReference type="EMBL" id="RUT47332.1"/>
    </source>
</evidence>
<dbReference type="AlphaFoldDB" id="A0A3S1BTU1"/>
<dbReference type="EMBL" id="RZNY01000004">
    <property type="protein sequence ID" value="RUT47332.1"/>
    <property type="molecule type" value="Genomic_DNA"/>
</dbReference>
<protein>
    <submittedName>
        <fullName evidence="1">Uncharacterized protein</fullName>
    </submittedName>
</protein>
<dbReference type="InterPro" id="IPR046136">
    <property type="entry name" value="DUF6138"/>
</dbReference>